<dbReference type="PATRIC" id="fig|1094489.3.peg.353"/>
<feature type="domain" description="Trimeric autotransporter adhesin YadA-like stalk" evidence="4">
    <location>
        <begin position="1516"/>
        <end position="1552"/>
    </location>
</feature>
<evidence type="ECO:0000313" key="5">
    <source>
        <dbReference type="EMBL" id="AGF74164.1"/>
    </source>
</evidence>
<feature type="domain" description="Trimeric autotransporter adhesin YadA-like stalk" evidence="4">
    <location>
        <begin position="2851"/>
        <end position="2889"/>
    </location>
</feature>
<feature type="domain" description="Trimeric autotransporter adhesin YadA-like stalk" evidence="4">
    <location>
        <begin position="5287"/>
        <end position="5331"/>
    </location>
</feature>
<feature type="compositionally biased region" description="Gly residues" evidence="3">
    <location>
        <begin position="4936"/>
        <end position="4972"/>
    </location>
</feature>
<protein>
    <submittedName>
        <fullName evidence="5">Surface protein/Bartonella adhesin</fullName>
    </submittedName>
</protein>
<feature type="domain" description="Trimeric autotransporter adhesin YadA-like stalk" evidence="4">
    <location>
        <begin position="668"/>
        <end position="706"/>
    </location>
</feature>
<dbReference type="SUPFAM" id="SSF101967">
    <property type="entry name" value="Adhesin YadA, collagen-binding domain"/>
    <property type="match status" value="4"/>
</dbReference>
<feature type="domain" description="Trimeric autotransporter adhesin YadA-like stalk" evidence="4">
    <location>
        <begin position="3949"/>
        <end position="3978"/>
    </location>
</feature>
<dbReference type="HOGENOM" id="CLU_223335_0_0_5"/>
<dbReference type="Gene3D" id="1.20.5.170">
    <property type="match status" value="33"/>
</dbReference>
<feature type="domain" description="Trimeric autotransporter adhesin YadA-like stalk" evidence="4">
    <location>
        <begin position="2731"/>
        <end position="2761"/>
    </location>
</feature>
<evidence type="ECO:0000256" key="1">
    <source>
        <dbReference type="ARBA" id="ARBA00022448"/>
    </source>
</evidence>
<reference evidence="5 6" key="1">
    <citation type="journal article" date="2013" name="PLoS Genet.">
        <title>A gene transfer agent and a dynamic repertoire of secretion systems hold the keys to the explosive radiation of the emerging pathogen Bartonella.</title>
        <authorList>
            <person name="Guy L."/>
            <person name="Nystedt B."/>
            <person name="Toft C."/>
            <person name="Zaremba-Niedzwiedzka K."/>
            <person name="Berglund E.C."/>
            <person name="Granberg F."/>
            <person name="Naslund K."/>
            <person name="Eriksson A.S."/>
            <person name="Andersson S.G."/>
        </authorList>
    </citation>
    <scope>NUCLEOTIDE SEQUENCE [LARGE SCALE GENOMIC DNA]</scope>
    <source>
        <strain evidence="5 6">Aust/NH1</strain>
    </source>
</reference>
<feature type="domain" description="Trimeric autotransporter adhesin YadA-like stalk" evidence="4">
    <location>
        <begin position="3668"/>
        <end position="3696"/>
    </location>
</feature>
<dbReference type="Gene3D" id="6.10.250.2030">
    <property type="match status" value="15"/>
</dbReference>
<feature type="domain" description="Trimeric autotransporter adhesin YadA-like stalk" evidence="4">
    <location>
        <begin position="2326"/>
        <end position="2361"/>
    </location>
</feature>
<keyword evidence="1" id="KW-0813">Transport</keyword>
<dbReference type="InterPro" id="IPR008635">
    <property type="entry name" value="Coiled_stalk_dom"/>
</dbReference>
<feature type="domain" description="Trimeric autotransporter adhesin YadA-like stalk" evidence="4">
    <location>
        <begin position="4468"/>
        <end position="4507"/>
    </location>
</feature>
<feature type="domain" description="Trimeric autotransporter adhesin YadA-like stalk" evidence="4">
    <location>
        <begin position="3270"/>
        <end position="3307"/>
    </location>
</feature>
<feature type="domain" description="Trimeric autotransporter adhesin YadA-like stalk" evidence="4">
    <location>
        <begin position="3396"/>
        <end position="3435"/>
    </location>
</feature>
<feature type="domain" description="Trimeric autotransporter adhesin YadA-like stalk" evidence="4">
    <location>
        <begin position="2999"/>
        <end position="3030"/>
    </location>
</feature>
<dbReference type="KEGG" id="baus:BAnh1_02810"/>
<feature type="domain" description="Trimeric autotransporter adhesin YadA-like stalk" evidence="4">
    <location>
        <begin position="4198"/>
        <end position="4233"/>
    </location>
</feature>
<dbReference type="CDD" id="cd12820">
    <property type="entry name" value="LbR_YadA-like"/>
    <property type="match status" value="1"/>
</dbReference>
<feature type="domain" description="Trimeric autotransporter adhesin YadA-like stalk" evidence="4">
    <location>
        <begin position="2194"/>
        <end position="2231"/>
    </location>
</feature>
<evidence type="ECO:0000259" key="4">
    <source>
        <dbReference type="Pfam" id="PF05662"/>
    </source>
</evidence>
<dbReference type="SMART" id="SM00564">
    <property type="entry name" value="PQQ"/>
    <property type="match status" value="6"/>
</dbReference>
<feature type="compositionally biased region" description="Gly residues" evidence="3">
    <location>
        <begin position="5002"/>
        <end position="5016"/>
    </location>
</feature>
<feature type="domain" description="Trimeric autotransporter adhesin YadA-like stalk" evidence="4">
    <location>
        <begin position="1151"/>
        <end position="1187"/>
    </location>
</feature>
<dbReference type="eggNOG" id="COG3266">
    <property type="taxonomic scope" value="Bacteria"/>
</dbReference>
<feature type="region of interest" description="Disordered" evidence="3">
    <location>
        <begin position="4910"/>
        <end position="5259"/>
    </location>
</feature>
<name>M1N2M0_BARAA</name>
<dbReference type="RefSeq" id="WP_015397673.1">
    <property type="nucleotide sequence ID" value="NC_020300.1"/>
</dbReference>
<dbReference type="Gene3D" id="1.20.5.2280">
    <property type="match status" value="1"/>
</dbReference>
<feature type="domain" description="Trimeric autotransporter adhesin YadA-like stalk" evidence="4">
    <location>
        <begin position="1650"/>
        <end position="1688"/>
    </location>
</feature>
<feature type="domain" description="Trimeric autotransporter adhesin YadA-like stalk" evidence="4">
    <location>
        <begin position="4072"/>
        <end position="4104"/>
    </location>
</feature>
<organism evidence="5 6">
    <name type="scientific">Bartonella australis (strain Aust/NH1)</name>
    <dbReference type="NCBI Taxonomy" id="1094489"/>
    <lineage>
        <taxon>Bacteria</taxon>
        <taxon>Pseudomonadati</taxon>
        <taxon>Pseudomonadota</taxon>
        <taxon>Alphaproteobacteria</taxon>
        <taxon>Hyphomicrobiales</taxon>
        <taxon>Bartonellaceae</taxon>
        <taxon>Bartonella</taxon>
    </lineage>
</organism>
<feature type="compositionally biased region" description="Gly residues" evidence="3">
    <location>
        <begin position="4980"/>
        <end position="4994"/>
    </location>
</feature>
<dbReference type="Gene3D" id="2.150.10.10">
    <property type="entry name" value="Serralysin-like metalloprotease, C-terminal"/>
    <property type="match status" value="2"/>
</dbReference>
<accession>M1N2M0</accession>
<feature type="domain" description="Trimeric autotransporter adhesin YadA-like stalk" evidence="4">
    <location>
        <begin position="358"/>
        <end position="388"/>
    </location>
</feature>
<feature type="domain" description="Trimeric autotransporter adhesin YadA-like stalk" evidence="4">
    <location>
        <begin position="3125"/>
        <end position="3164"/>
    </location>
</feature>
<dbReference type="InterPro" id="IPR018391">
    <property type="entry name" value="PQQ_b-propeller_rpt"/>
</dbReference>
<dbReference type="OrthoDB" id="7920154at2"/>
<dbReference type="InterPro" id="IPR045584">
    <property type="entry name" value="Pilin-like"/>
</dbReference>
<evidence type="ECO:0000313" key="6">
    <source>
        <dbReference type="Proteomes" id="UP000011729"/>
    </source>
</evidence>
<keyword evidence="6" id="KW-1185">Reference proteome</keyword>
<dbReference type="InterPro" id="IPR011049">
    <property type="entry name" value="Serralysin-like_metalloprot_C"/>
</dbReference>
<dbReference type="GO" id="GO:0015031">
    <property type="term" value="P:protein transport"/>
    <property type="evidence" value="ECO:0007669"/>
    <property type="project" value="UniProtKB-KW"/>
</dbReference>
<feature type="domain" description="Trimeric autotransporter adhesin YadA-like stalk" evidence="4">
    <location>
        <begin position="4831"/>
        <end position="4857"/>
    </location>
</feature>
<feature type="domain" description="Trimeric autotransporter adhesin YadA-like stalk" evidence="4">
    <location>
        <begin position="5366"/>
        <end position="5385"/>
    </location>
</feature>
<dbReference type="Proteomes" id="UP000011729">
    <property type="component" value="Chromosome"/>
</dbReference>
<dbReference type="EMBL" id="CP003123">
    <property type="protein sequence ID" value="AGF74164.1"/>
    <property type="molecule type" value="Genomic_DNA"/>
</dbReference>
<feature type="domain" description="Trimeric autotransporter adhesin YadA-like stalk" evidence="4">
    <location>
        <begin position="2049"/>
        <end position="2088"/>
    </location>
</feature>
<sequence length="5514" mass="567005">MKKLYATSQRSDSNSLRFSCHLPLVKAVSLGTAMAALLSSVSPVFAANVSITGALIRSTNGTGVDYPRGSHGSIVFAGDDDYCGVDVVTGRGGPGATGGRVITPEEEYKRFIENQKYNNRNPYGTTDHRVDWTGNGTTSTNGGYMGQLTGGATNNLPTAYGVYSFVTGCGAYASGNYSTAFGAGATTLAGGAQAFGVSALASGTASIAFGIGSEASGESSVSVGGLSKVTGKNSVAVGIGANVKADSALAAGNGALSEADSSVAVGESSAARASASVALGKKAEVLSGADGGIAFGGDAQVSVENGVALGSSSAAVTAAGIQGYDPKTEADSLKQDSAWKSTSGALSIGNVGKGITRQITGVAAGSQDTDAVNIAQLKELSELVQDAGKGWSLLVDNGSLITIGAKSESAKIDVSGSGGITRTVSGLTDGSISATSTQAITGKQLYETRKEFAHYLDGKAGYDSDGDSWTNPSFEVHGQKAESVSDAFSKIDAAVSKIEKGETGLVRDDLGAQTITIGAESGSTKIDVSGKGKITRVISGVKGEELTENSTYAVSGAQLWKVDDKASKINKNINKYLGGGADVLEGTEPNFTIQSESAHSVAEAFNKVGTSLGSLEGNINGVKAEVAQVENNITNNISKNSLMWDQGEGVFSASHGEEKTASVIRHIKDGKIASDSTEAVTGKQLYKTRQEFAHYLDGKAGYNSDDDSWTNPTFEVHGQQATNVADAFSKIDAVVSKIEKGETGLVRDNLNTKTITIGVESESAKIDVSGEGKRTRAIVGVKGEALEENSTYAVSGAQLWKVDNKADKINENINKYLGGGANVLEGTELNFTIQSERAHNVADAFGKVDTSLGELNQSIISVKNDIADITNNVAGGILKNTILWNTSEDAFVASHGEEKTASVIRYIKGGKIAADSTEAITGKQLYDTRKEFAHYLDGKAGYNSDGDSWTNPNFEVHGQKAESVADAFNKIDAVVSKIEKGETGLVRDDLGAQTITIGAESGSTKIDVSGKGKITRAISGVKGEELTENSTYAVSGAQLWKVDDKASKINKNINKYLGGGADILEGTEPNFTIQSESVHSVAEAFNKVGTSLDGLEGNINGVKTEVAQVTNTVTNNILKNSLMWDQNEGVFSASHGGDGDKTPSTIRYIKDGKIASDSTEAVTGKQLYKTRQEFAHYLDGKAGYNSDGDSWTNPTFEVHGQQTTNVADAFSKIDTVVSKIEKGETGLVKDNLNTKTITIGAEGESTKIDVSGEGKRTRAIVGVKGEALEENSTYAVSGAQLWKVDNKADKINENINKYLGGGANVLEGTELNFTIQSERAHNVADAFGKVDTSLGELKGSINDVKNDVTNITNTVTGNLSKNALMWNDSEGAFVASHGDSKTPSKIKHILDGDISAESSEAITGGQLYDTRQKIARYLDGKAGYDRKGEWTDPSFKIRTISEDGDIGEKDYDTVAGALADVGGSLKNIRDGLKHEIDNALVKEDSGVITVGAQSSAGTINVIGQGGQKRVLSGLGEGQISAGSTDAVTGGQLHTVDQKVAGLGTAVENAQGNVGTIAANINKYLGGQADILGGAEPTFTVQGNSSHNVADAFGKVDHSLGEIKGDLNDVRRDVTDITNNITSNISKNALMWSDEESAFVAFHGGDKTPTKIKHVLDGDISTTSSDAITGGQLYDTRQEFASYLDGKAGYDRKGQWTDPSFKIRTIGRDGDVGEEEYDTVAGALADVGGSLKNIRDGLQYEIDNALVKENGGVITIGAQSGASTISVTGKSGQKRILSGLGEGQISAESTDAVTGGQLFTVDKKVADLGTTITNTQDDLSEVKGNVGTIATNINKYLGGQADILGGEAPTFTVQGNSSHNVADAFGKVDTSLGELKGNISDVENKLTDATNNITGNISKNALMWSDEESAFVASHGDGKAPSKIKHVLDGDVSAASSDAVTGGQLYDTHQEFAHYLDGKAGYDRKGQWTDPSFKIHTIGRDGDVGEEEYDTVAGALADVGGSLKNIRDGLQHEIDNALVKEDSGVITIGAQSSAGTINVTGQGGQKRVLSGLADGKVLAGSTDAVTGGQLFTVDKKVADLGTTITNTQGDLSEVKGNVGTIATNINKYLGGQADILGGEAPTFTVQGNSSHNVADAFGKVDTSLGELKGNISDVENKLTDATNNITGNISKNALMWSDEESAFVASHGDGKAPSKIKHVLDGDVSAASSDAVTGGQLYDTHQEFAHYLDGKAGYDRKGEWTDPSFKIHTIGRDGDVGEEEYDTVAGALADVGGSLKNIRDGLQHEIDNALVKEDSGVITVGAQSSAGTINVTGQGGQKRILSGLEEGKVLAGSTDAVTGGQLFTVDQKVTDLGTAVENAQGNVGTIAANINKYLGGQADVLGGEAPTFTVQGNSSHNVADAFGKVDTSLGELKGNISDVENKLTDATNNITGNLSKNALMWNDSEGAFVASHGDGKAPSKIKHILDGDVSAASSEAITGAQLYDTRQEFASYLDGKAGYDRKGEWTDPSFKIHTISRDGDVGEEEYDTVAGALEDVGGSLKNIRDGLKHEIDNALVKENGGVITIGAQSSAGTINVTGQGGQKRVLSGLAEGKVFAGSTDAVTGGQLFTVDQKVTDLGTAVENAQGNVGTIAANINKYLGGQVDVLGGEAPTFTVQGNSSHNVADAFGKVDTSLGELKGNISDVENKLTDVASNITGNLSKNALMWSDEEGAFAASHGDGKTPSKIKHLLGGDISATSSDAITGGQLYDTRQEFAHYLDGKAGYDRKGQWTDPSFKIRTIGRDGDIDEKEYDTVAGALADVGGSLENIRDGLQYEIDNALVKEDRGVITIGAQSGANTINVTGKGGQKRVLSGLAEGKVLAGSTDAVTGGQLFTVDKKVANLGATITNAQGDLLEVQDNVGAIAANINKYLGGRADVLEGEAPTFTVQGNSYHNVADAFGKVSTSLGNLEGSISEVKTEVTQITSNVTNITSNMLQGALMWSDLEEAFDASHGENKTPSKITNLLGGMISAASTEAVTGSQLHDMGTKLATFLGGGAQYKGGEWTGPTFGFNIIDLKGNFVLTENKSVTEAFHNVANSVENVNSRLQHTIDNALVKENGGVITIGAESNADIINVIGSVGQKRVLSGLADGKVLAGSTDAVTGGQLFTVDKKVANLGTTITNTQGDLLEVQDNVGAIAANINKYLGGQADVLGGREPTFKVQGNSYHNVADAFGKVDRSLGELKGNISDVENKLTDVTNNITGNVLQNALMWDDIEGAFVASHGENKTPSKITNLLGGKISAESTEAVAGSQLHDMGTKLATYLGGGAQYKEGEWTGPTFGFNVIDGSGNLVLKKSETVAEALQNVASSVENVHYEFQHEIDNALVKEDKGVITVGAQSTANAVNVIGSNGQKRVLSGLADGKVLAGSTDAVTGGQLFTVEQKVAGLGTTITNAQGDLLEVQDNVGAIAANINKYLGGQADVLGGREPTFKVQGNSYHNVADAFGKVDHSLGEIKGDINDVKTEVAQITNNVTGDLSKNALMWSDEEGAFVASHGDGKTSSKIKHLLGGDISATSTEAITGGQLYDTRQEFAHYLDGKAGYDRKGKWTDPSFKIHTVGKDGDISEKEYDTVAGALADVGGSLENIRNGFKHEIDNALVKEDKGVITVGAQSTANAINVIGSNGQKRVLSGLADGKVLFGSTDAVTGGQLFVVDQNIKKIQGDMVDIHGGLSEIQDNLGDYAKIVSKYLGGGARVADDIQPSYYIQQEIYHDVGSAFKAVDVAFDDIGVKFSDEIKKLDKKISGNILQNTLFWSDDEGAFIASRNSSGNGKLTKLLDGDISAGSSDAITGNQLYSMSNQIAAYFGGGANYKNGRWTSPTFTVDVVDSEGNIISKESKTVAGALKHVSDSFKNISHEAETKSERGVGNFLVAEDEGIITIGAKSSARAINVAGKDGNRMVLSGLEEGRVSSDSNDAVTGSQLYVVNKNVSDLDATITDTQNSLSEVREDVGSIYTNINKYLGGQADVLGGREPTFTVQGNSYHNVADAFGGVSNSLGKIDQSIDSFGNKLKDALMWSDLEEAFDASHGENKTPSKITNLLGGMISAASTEAVTGSQLHDMGTKLATFFGGGAQYKGGEWTGPTFGFNIIDLKGNFVLTESKSVAEAFHNVANSVENVNSRLQHTIDNALVKENGEIITIGAESNADIINVIGSVGQKRVLSGLAEGKVVAGSTDAVTGGQLFTVNKKVIDLDTAVKNAQHDISEVQGNVGEIADNINRYLGGQADVLKGNAPSYTIQGKGYQGVDRAFAAVNRSFDNIKQEFNENIGEIKDEILGQVTDNALLWDDSENAFVALHKNGGGSPEKGTLKYLKNGDVSSDSTEAITGSQLHHLGTKLAAYLGGGAQYEQGVWTADPTFKVGIIDEEGNVVEKESNTVAGALADVSSSISNLQQGITNGLVQEDKANDRITIGKESKLSKVYIGAGDDARTLLGVAAGDISEGSTDAVNGSQIFAYNKQVSEYLGGGADITAGTGPVYEIQGEKHQSIGDTLAAVDESFDKIKEEFSENIGGIEDNILGHVTESALLWDNDEGAFVALHKHGGGSPEKSTLKYLKDGDVSSDSTEAITGSQLHHLGTKLAAYLGGGAQYEQGVWTADPTFKVGIIDEEGNVVEKESDTVAGALADVSSSISKLQQGAMSSLIQEDEANDRITIGKKSKLSKVYIGAGENARILSGVAGGDISEKSTDAVNGSQIFAYNKQVSEYLGGGADITAGTGPVYEIQGEKHQSIGDTLAAVDESFDKIKEEFSENIGGIEDNILGHVTESALLWDNDEGAFVALHKNSEGVREKEKLTKLLDGSISADSTDAITGKQLYETRQEFAHYLSPNAGYDNGQWNNPVFKVLQFNANGEISLKDYASVAEAFGGVNESLEDLNNRLNGMQNAGGSSSGNGGGSSPVDGSSSGNGGGSSSGNGGGSSPVGGSSSGNGGGSSSGNGGGSSPVDGSSSGNGGGSSSGNGGGSSPVDGSSSGNGGGSSSGNGGGSSPVDGSSSGNGGGSSSGNGGGSSSGNGGGSSSGNGGGSSSGNGGGSSSGNGGGSSSGNEGGSSSGNGGGSSSGNGGGASSGNGGGSSSGNGGGSSSGNGGGSSSGNGGGSSSGNGGGSSSGNGDGSSSGNGGGSSSGNGGGSSSGNGGGSSSGNEGGSSSGNGGGSSSGNEGGSSSGNGGGSSSGNGGGSSSGNGDGSSSGNGGGSSSGNGGGSSSGNGGGSSSGNGGGSSSGNGGGAPSVNEKPVLADNVLSWNEGKGAYDATHDGKDGKITNVADGKIEKDSTDAVNGGQIAEIQQNMEQNINALENKVNNIDVDGVKLGNIVQYTTDEDGKKKIVLEGARDGEPVMIENVADGRVEEGSKDAINGGVLKKELDLVFDNSKKYTDEKIKSAVEESVAQANSYTDFKFNALSYGIEEAKQEAKQAAAIGIAMASLRYGETPPGKTSIAFGSGVWRGQSAFAFGMGYTSEDGNIRPNISVTTSGGHWGVGAGLNIILD</sequence>
<feature type="compositionally biased region" description="Gly residues" evidence="3">
    <location>
        <begin position="5024"/>
        <end position="5254"/>
    </location>
</feature>
<gene>
    <name evidence="5" type="primary">badA2</name>
    <name evidence="5" type="ordered locus">BAnh1_02810</name>
</gene>
<dbReference type="SUPFAM" id="SSF54523">
    <property type="entry name" value="Pili subunits"/>
    <property type="match status" value="1"/>
</dbReference>
<feature type="domain" description="Trimeric autotransporter adhesin YadA-like stalk" evidence="4">
    <location>
        <begin position="2586"/>
        <end position="2626"/>
    </location>
</feature>
<dbReference type="GO" id="GO:0019867">
    <property type="term" value="C:outer membrane"/>
    <property type="evidence" value="ECO:0007669"/>
    <property type="project" value="InterPro"/>
</dbReference>
<keyword evidence="2" id="KW-0653">Protein transport</keyword>
<feature type="domain" description="Trimeric autotransporter adhesin YadA-like stalk" evidence="4">
    <location>
        <begin position="3815"/>
        <end position="3849"/>
    </location>
</feature>
<feature type="domain" description="Trimeric autotransporter adhesin YadA-like stalk" evidence="4">
    <location>
        <begin position="4708"/>
        <end position="4748"/>
    </location>
</feature>
<dbReference type="Gene3D" id="4.10.80.270">
    <property type="match status" value="2"/>
</dbReference>
<dbReference type="eggNOG" id="COG5295">
    <property type="taxonomic scope" value="Bacteria"/>
</dbReference>
<evidence type="ECO:0000256" key="3">
    <source>
        <dbReference type="SAM" id="MobiDB-lite"/>
    </source>
</evidence>
<proteinExistence type="predicted"/>
<evidence type="ECO:0000256" key="2">
    <source>
        <dbReference type="ARBA" id="ARBA00022927"/>
    </source>
</evidence>
<dbReference type="Pfam" id="PF05662">
    <property type="entry name" value="YadA_stalk"/>
    <property type="match status" value="27"/>
</dbReference>
<dbReference type="STRING" id="1094489.BAnh1_02810"/>
<feature type="domain" description="Trimeric autotransporter adhesin YadA-like stalk" evidence="4">
    <location>
        <begin position="1922"/>
        <end position="1959"/>
    </location>
</feature>
<feature type="domain" description="Trimeric autotransporter adhesin YadA-like stalk" evidence="4">
    <location>
        <begin position="1787"/>
        <end position="1817"/>
    </location>
</feature>